<dbReference type="InterPro" id="IPR039914">
    <property type="entry name" value="SRP9-like"/>
</dbReference>
<dbReference type="Pfam" id="PF05486">
    <property type="entry name" value="SRP9-21"/>
    <property type="match status" value="1"/>
</dbReference>
<feature type="region of interest" description="Disordered" evidence="1">
    <location>
        <begin position="100"/>
        <end position="152"/>
    </location>
</feature>
<dbReference type="Proteomes" id="UP000503462">
    <property type="component" value="Chromosome 1"/>
</dbReference>
<dbReference type="InterPro" id="IPR039432">
    <property type="entry name" value="SRP9_dom"/>
</dbReference>
<dbReference type="GO" id="GO:0006614">
    <property type="term" value="P:SRP-dependent cotranslational protein targeting to membrane"/>
    <property type="evidence" value="ECO:0007669"/>
    <property type="project" value="InterPro"/>
</dbReference>
<dbReference type="AlphaFoldDB" id="A0A6H0XJF3"/>
<dbReference type="OrthoDB" id="5419752at2759"/>
<dbReference type="GO" id="GO:0005786">
    <property type="term" value="C:signal recognition particle, endoplasmic reticulum targeting"/>
    <property type="evidence" value="ECO:0007669"/>
    <property type="project" value="TreeGrafter"/>
</dbReference>
<evidence type="ECO:0000259" key="2">
    <source>
        <dbReference type="Pfam" id="PF05486"/>
    </source>
</evidence>
<feature type="compositionally biased region" description="Basic and acidic residues" evidence="1">
    <location>
        <begin position="42"/>
        <end position="57"/>
    </location>
</feature>
<evidence type="ECO:0000313" key="4">
    <source>
        <dbReference type="Proteomes" id="UP000503462"/>
    </source>
</evidence>
<keyword evidence="4" id="KW-1185">Reference proteome</keyword>
<proteinExistence type="predicted"/>
<gene>
    <name evidence="3" type="ORF">AMS68_000361</name>
</gene>
<dbReference type="EMBL" id="CP051139">
    <property type="protein sequence ID" value="QIW94843.1"/>
    <property type="molecule type" value="Genomic_DNA"/>
</dbReference>
<protein>
    <recommendedName>
        <fullName evidence="2">SRP9 domain-containing protein</fullName>
    </recommendedName>
</protein>
<name>A0A6H0XJF3_9PEZI</name>
<evidence type="ECO:0000256" key="1">
    <source>
        <dbReference type="SAM" id="MobiDB-lite"/>
    </source>
</evidence>
<dbReference type="PANTHER" id="PTHR12834:SF12">
    <property type="entry name" value="SIGNAL RECOGNITION PARTICLE 9 KDA PROTEIN"/>
    <property type="match status" value="1"/>
</dbReference>
<evidence type="ECO:0000313" key="3">
    <source>
        <dbReference type="EMBL" id="QIW94843.1"/>
    </source>
</evidence>
<dbReference type="PANTHER" id="PTHR12834">
    <property type="entry name" value="SIGNAL RECOGNITION PARTICLE 9 KDA PROTEIN"/>
    <property type="match status" value="1"/>
</dbReference>
<feature type="compositionally biased region" description="Polar residues" evidence="1">
    <location>
        <begin position="122"/>
        <end position="138"/>
    </location>
</feature>
<feature type="region of interest" description="Disordered" evidence="1">
    <location>
        <begin position="36"/>
        <end position="63"/>
    </location>
</feature>
<accession>A0A6H0XJF3</accession>
<sequence>MVYLSTLEEWQKQSMLLLQARPESARVTTKYNIPNLTSAKYQRKERGNKDETDKSGDTPRVPRATITLKTYDPVSGTTLKFKTDRAADVGRTIAGLGSLGRHMAGLPPKAEVKEAVDEPMESVNTTNTADNKPTAQPTSGGGASKKKKKGKK</sequence>
<reference evidence="3 4" key="1">
    <citation type="journal article" date="2016" name="Sci. Rep.">
        <title>Peltaster fructicola genome reveals evolution from an invasive phytopathogen to an ectophytic parasite.</title>
        <authorList>
            <person name="Xu C."/>
            <person name="Chen H."/>
            <person name="Gleason M.L."/>
            <person name="Xu J.R."/>
            <person name="Liu H."/>
            <person name="Zhang R."/>
            <person name="Sun G."/>
        </authorList>
    </citation>
    <scope>NUCLEOTIDE SEQUENCE [LARGE SCALE GENOMIC DNA]</scope>
    <source>
        <strain evidence="3 4">LNHT1506</strain>
    </source>
</reference>
<feature type="domain" description="SRP9" evidence="2">
    <location>
        <begin position="4"/>
        <end position="103"/>
    </location>
</feature>
<organism evidence="3 4">
    <name type="scientific">Peltaster fructicola</name>
    <dbReference type="NCBI Taxonomy" id="286661"/>
    <lineage>
        <taxon>Eukaryota</taxon>
        <taxon>Fungi</taxon>
        <taxon>Dikarya</taxon>
        <taxon>Ascomycota</taxon>
        <taxon>Pezizomycotina</taxon>
        <taxon>Dothideomycetes</taxon>
        <taxon>Dothideomycetes incertae sedis</taxon>
        <taxon>Peltaster</taxon>
    </lineage>
</organism>